<keyword evidence="3 5" id="KW-0378">Hydrolase</keyword>
<dbReference type="InterPro" id="IPR036852">
    <property type="entry name" value="Peptidase_S8/S53_dom_sf"/>
</dbReference>
<evidence type="ECO:0000313" key="10">
    <source>
        <dbReference type="Proteomes" id="UP000186132"/>
    </source>
</evidence>
<feature type="compositionally biased region" description="Low complexity" evidence="6">
    <location>
        <begin position="353"/>
        <end position="389"/>
    </location>
</feature>
<dbReference type="EMBL" id="FQVU01000003">
    <property type="protein sequence ID" value="SHG69445.1"/>
    <property type="molecule type" value="Genomic_DNA"/>
</dbReference>
<feature type="region of interest" description="Disordered" evidence="6">
    <location>
        <begin position="343"/>
        <end position="389"/>
    </location>
</feature>
<dbReference type="InterPro" id="IPR023827">
    <property type="entry name" value="Peptidase_S8_Asp-AS"/>
</dbReference>
<evidence type="ECO:0000256" key="1">
    <source>
        <dbReference type="ARBA" id="ARBA00011073"/>
    </source>
</evidence>
<name>A0A1M5LWP6_9ACTN</name>
<accession>A0A1M5LWP6</accession>
<evidence type="ECO:0000256" key="7">
    <source>
        <dbReference type="SAM" id="Phobius"/>
    </source>
</evidence>
<keyword evidence="10" id="KW-1185">Reference proteome</keyword>
<dbReference type="PANTHER" id="PTHR43806:SF11">
    <property type="entry name" value="CEREVISIN-RELATED"/>
    <property type="match status" value="1"/>
</dbReference>
<proteinExistence type="inferred from homology"/>
<feature type="transmembrane region" description="Helical" evidence="7">
    <location>
        <begin position="398"/>
        <end position="420"/>
    </location>
</feature>
<dbReference type="Gene3D" id="3.40.50.200">
    <property type="entry name" value="Peptidase S8/S53 domain"/>
    <property type="match status" value="1"/>
</dbReference>
<evidence type="ECO:0000256" key="3">
    <source>
        <dbReference type="ARBA" id="ARBA00022801"/>
    </source>
</evidence>
<sequence length="452" mass="45307">MARTAARTARSVRLLAVPAVLAVLVSVTGLAGPGVATARALPPVPSLSGDRPQYWFGNLRIAPTWKLGATGKGITVAVVDSGVQADTPELRGVVEAGTDLVGGDGRTDTDRPRGHGTSMARMIAGQGGGSNDLTGIAPDARIVPVVADGNGTAVPFDTAVPRGIRYAADHGAQIINISLGQSGTAIPGHCPSAVAAAVRYALGKNRIVVASAGNEGNTSNAPLYPAACPGVLAVGTVDGSKHAWVRSQRQSYVDVASPGVQFVDQTLAGKRGTSEGTSNSTALVSASLALIWSKLPSLTARQVVARALATTTDDVTRKGHDDVTGYGIVRPYFAITEHVPADAPNPVFDEVKGSGSTTTPAPSGPSSRGTDASPSSPSTGAATGPSAAAVADDDGTPIGLVAGIAAAVLLALAVLVVLLARRRRPHGPTGPTGPTGPNGGWPPGPPPPGYRP</sequence>
<keyword evidence="7" id="KW-0472">Membrane</keyword>
<dbReference type="GO" id="GO:0004252">
    <property type="term" value="F:serine-type endopeptidase activity"/>
    <property type="evidence" value="ECO:0007669"/>
    <property type="project" value="UniProtKB-UniRule"/>
</dbReference>
<keyword evidence="4 5" id="KW-0720">Serine protease</keyword>
<dbReference type="InterPro" id="IPR050131">
    <property type="entry name" value="Peptidase_S8_subtilisin-like"/>
</dbReference>
<feature type="compositionally biased region" description="Pro residues" evidence="6">
    <location>
        <begin position="440"/>
        <end position="452"/>
    </location>
</feature>
<keyword evidence="2 5" id="KW-0645">Protease</keyword>
<dbReference type="AlphaFoldDB" id="A0A1M5LWP6"/>
<keyword evidence="7" id="KW-1133">Transmembrane helix</keyword>
<evidence type="ECO:0000313" key="9">
    <source>
        <dbReference type="EMBL" id="SHG69445.1"/>
    </source>
</evidence>
<evidence type="ECO:0000256" key="2">
    <source>
        <dbReference type="ARBA" id="ARBA00022670"/>
    </source>
</evidence>
<feature type="domain" description="Peptidase S8/S53" evidence="8">
    <location>
        <begin position="71"/>
        <end position="327"/>
    </location>
</feature>
<protein>
    <submittedName>
        <fullName evidence="9">Type VII secretion-associated serine protease mycosin</fullName>
    </submittedName>
</protein>
<evidence type="ECO:0000256" key="4">
    <source>
        <dbReference type="ARBA" id="ARBA00022825"/>
    </source>
</evidence>
<comment type="similarity">
    <text evidence="1 5">Belongs to the peptidase S8 family.</text>
</comment>
<dbReference type="GO" id="GO:0006508">
    <property type="term" value="P:proteolysis"/>
    <property type="evidence" value="ECO:0007669"/>
    <property type="project" value="UniProtKB-KW"/>
</dbReference>
<dbReference type="InterPro" id="IPR000209">
    <property type="entry name" value="Peptidase_S8/S53_dom"/>
</dbReference>
<feature type="active site" description="Charge relay system" evidence="5">
    <location>
        <position position="278"/>
    </location>
</feature>
<evidence type="ECO:0000256" key="6">
    <source>
        <dbReference type="SAM" id="MobiDB-lite"/>
    </source>
</evidence>
<evidence type="ECO:0000256" key="5">
    <source>
        <dbReference type="PROSITE-ProRule" id="PRU01240"/>
    </source>
</evidence>
<dbReference type="STRING" id="1206085.SAMN05443575_2566"/>
<dbReference type="Proteomes" id="UP000186132">
    <property type="component" value="Unassembled WGS sequence"/>
</dbReference>
<reference evidence="9 10" key="1">
    <citation type="submission" date="2016-11" db="EMBL/GenBank/DDBJ databases">
        <authorList>
            <person name="Jaros S."/>
            <person name="Januszkiewicz K."/>
            <person name="Wedrychowicz H."/>
        </authorList>
    </citation>
    <scope>NUCLEOTIDE SEQUENCE [LARGE SCALE GENOMIC DNA]</scope>
    <source>
        <strain evidence="9 10">DSM 45627</strain>
    </source>
</reference>
<dbReference type="RefSeq" id="WP_073390696.1">
    <property type="nucleotide sequence ID" value="NZ_FQVU01000003.1"/>
</dbReference>
<feature type="active site" description="Charge relay system" evidence="5">
    <location>
        <position position="115"/>
    </location>
</feature>
<dbReference type="PANTHER" id="PTHR43806">
    <property type="entry name" value="PEPTIDASE S8"/>
    <property type="match status" value="1"/>
</dbReference>
<evidence type="ECO:0000259" key="8">
    <source>
        <dbReference type="Pfam" id="PF00082"/>
    </source>
</evidence>
<dbReference type="OrthoDB" id="9798386at2"/>
<dbReference type="PROSITE" id="PS00136">
    <property type="entry name" value="SUBTILASE_ASP"/>
    <property type="match status" value="1"/>
</dbReference>
<gene>
    <name evidence="9" type="ORF">SAMN05443575_2566</name>
</gene>
<dbReference type="InterPro" id="IPR015500">
    <property type="entry name" value="Peptidase_S8_subtilisin-rel"/>
</dbReference>
<dbReference type="PROSITE" id="PS51892">
    <property type="entry name" value="SUBTILASE"/>
    <property type="match status" value="1"/>
</dbReference>
<organism evidence="9 10">
    <name type="scientific">Jatrophihabitans endophyticus</name>
    <dbReference type="NCBI Taxonomy" id="1206085"/>
    <lineage>
        <taxon>Bacteria</taxon>
        <taxon>Bacillati</taxon>
        <taxon>Actinomycetota</taxon>
        <taxon>Actinomycetes</taxon>
        <taxon>Jatrophihabitantales</taxon>
        <taxon>Jatrophihabitantaceae</taxon>
        <taxon>Jatrophihabitans</taxon>
    </lineage>
</organism>
<dbReference type="PRINTS" id="PR00723">
    <property type="entry name" value="SUBTILISIN"/>
</dbReference>
<feature type="region of interest" description="Disordered" evidence="6">
    <location>
        <begin position="424"/>
        <end position="452"/>
    </location>
</feature>
<dbReference type="SUPFAM" id="SSF52743">
    <property type="entry name" value="Subtilisin-like"/>
    <property type="match status" value="1"/>
</dbReference>
<keyword evidence="7" id="KW-0812">Transmembrane</keyword>
<dbReference type="Pfam" id="PF00082">
    <property type="entry name" value="Peptidase_S8"/>
    <property type="match status" value="1"/>
</dbReference>
<feature type="active site" description="Charge relay system" evidence="5">
    <location>
        <position position="80"/>
    </location>
</feature>